<keyword evidence="6" id="KW-0812">Transmembrane</keyword>
<feature type="coiled-coil region" evidence="5">
    <location>
        <begin position="150"/>
        <end position="187"/>
    </location>
</feature>
<reference evidence="8" key="1">
    <citation type="journal article" date="2024" name="Int. J. Syst. Evol. Microbiol.">
        <title>Methylomarinovum tepidoasis sp. nov., a moderately thermophilic methanotroph of the family Methylothermaceae isolated from a deep-sea hydrothermal field.</title>
        <authorList>
            <person name="Hirayama H."/>
            <person name="Takaki Y."/>
            <person name="Abe M."/>
            <person name="Miyazaki M."/>
            <person name="Uematsu K."/>
            <person name="Matsui Y."/>
            <person name="Takai K."/>
        </authorList>
    </citation>
    <scope>NUCLEOTIDE SEQUENCE [LARGE SCALE GENOMIC DNA]</scope>
    <source>
        <strain evidence="8">IN45</strain>
    </source>
</reference>
<evidence type="ECO:0000256" key="6">
    <source>
        <dbReference type="SAM" id="Phobius"/>
    </source>
</evidence>
<dbReference type="EMBL" id="AP024718">
    <property type="protein sequence ID" value="BCX89642.1"/>
    <property type="molecule type" value="Genomic_DNA"/>
</dbReference>
<comment type="function">
    <text evidence="1">Involved in DNA recombination.</text>
</comment>
<evidence type="ECO:0000256" key="1">
    <source>
        <dbReference type="ARBA" id="ARBA00003416"/>
    </source>
</evidence>
<comment type="similarity">
    <text evidence="2">Belongs to the RmuC family.</text>
</comment>
<evidence type="ECO:0000256" key="5">
    <source>
        <dbReference type="SAM" id="Coils"/>
    </source>
</evidence>
<evidence type="ECO:0000313" key="7">
    <source>
        <dbReference type="EMBL" id="BCX89642.1"/>
    </source>
</evidence>
<organism evidence="7 8">
    <name type="scientific">Methylomarinovum tepidoasis</name>
    <dbReference type="NCBI Taxonomy" id="2840183"/>
    <lineage>
        <taxon>Bacteria</taxon>
        <taxon>Pseudomonadati</taxon>
        <taxon>Pseudomonadota</taxon>
        <taxon>Gammaproteobacteria</taxon>
        <taxon>Methylococcales</taxon>
        <taxon>Methylothermaceae</taxon>
        <taxon>Methylomarinovum</taxon>
    </lineage>
</organism>
<sequence>MPPFDPTWLIPFAFGLLLGALLTALLQQKRLSRREQDLALTEHRNRQLATELESLRNRLRELEGERERLMTRNTELETRLEAQRRHNEEKLAELHQARAQLKAEFEALAARILEEKGRQFSEQSRHSLDQILAPVREQLQEFRRRIDAIHSEEQKQHGSLLQELRRLQEANQKLDEEARRLARALKGDSKAQGTWGEIVLETVLERSGLRQGQEYEVQGSFRDADGKLLRPDVIVRLPEGKDIVIDSKVSLSAWQEYVNADGDSGRQAALKRHLESIRRHIDQLSAKNYEDLPSLNCLDFVLMFVPIEAAFSAAFQADPDLFARAFEKRIIVVTPTTLLATLRTIENLWRFERQQENVRHIIERAGRLYDKLRGFLEDFEKIGQQLQSTQNTYSQARNKLTDGRGNLIRQAEMLVDLGVPVKKRLPDLQPPKAD</sequence>
<dbReference type="AlphaFoldDB" id="A0AAU9CCF2"/>
<dbReference type="PANTHER" id="PTHR30563">
    <property type="entry name" value="DNA RECOMBINATION PROTEIN RMUC"/>
    <property type="match status" value="1"/>
</dbReference>
<evidence type="ECO:0000256" key="2">
    <source>
        <dbReference type="ARBA" id="ARBA00009840"/>
    </source>
</evidence>
<dbReference type="InterPro" id="IPR003798">
    <property type="entry name" value="DNA_recombination_RmuC"/>
</dbReference>
<feature type="coiled-coil region" evidence="5">
    <location>
        <begin position="38"/>
        <end position="111"/>
    </location>
</feature>
<dbReference type="Pfam" id="PF02646">
    <property type="entry name" value="RmuC"/>
    <property type="match status" value="1"/>
</dbReference>
<dbReference type="RefSeq" id="WP_286292049.1">
    <property type="nucleotide sequence ID" value="NZ_AP024718.1"/>
</dbReference>
<name>A0AAU9CCF2_9GAMM</name>
<dbReference type="KEGG" id="meiy:MIN45_P2015"/>
<keyword evidence="8" id="KW-1185">Reference proteome</keyword>
<dbReference type="Proteomes" id="UP001321450">
    <property type="component" value="Chromosome"/>
</dbReference>
<keyword evidence="6" id="KW-0472">Membrane</keyword>
<keyword evidence="6" id="KW-1133">Transmembrane helix</keyword>
<proteinExistence type="inferred from homology"/>
<dbReference type="GO" id="GO:0006310">
    <property type="term" value="P:DNA recombination"/>
    <property type="evidence" value="ECO:0007669"/>
    <property type="project" value="UniProtKB-KW"/>
</dbReference>
<evidence type="ECO:0000256" key="4">
    <source>
        <dbReference type="ARBA" id="ARBA00023172"/>
    </source>
</evidence>
<keyword evidence="4" id="KW-0233">DNA recombination</keyword>
<feature type="transmembrane region" description="Helical" evidence="6">
    <location>
        <begin position="6"/>
        <end position="26"/>
    </location>
</feature>
<evidence type="ECO:0000313" key="8">
    <source>
        <dbReference type="Proteomes" id="UP001321450"/>
    </source>
</evidence>
<accession>A0AAU9CCF2</accession>
<keyword evidence="3 5" id="KW-0175">Coiled coil</keyword>
<gene>
    <name evidence="7" type="ORF">MIN45_P2015</name>
</gene>
<protein>
    <submittedName>
        <fullName evidence="7">DNA recombination protein RmuC</fullName>
    </submittedName>
</protein>
<dbReference type="PANTHER" id="PTHR30563:SF0">
    <property type="entry name" value="DNA RECOMBINATION PROTEIN RMUC"/>
    <property type="match status" value="1"/>
</dbReference>
<evidence type="ECO:0000256" key="3">
    <source>
        <dbReference type="ARBA" id="ARBA00023054"/>
    </source>
</evidence>